<comment type="caution">
    <text evidence="2">The sequence shown here is derived from an EMBL/GenBank/DDBJ whole genome shotgun (WGS) entry which is preliminary data.</text>
</comment>
<evidence type="ECO:0000313" key="3">
    <source>
        <dbReference type="Proteomes" id="UP000567293"/>
    </source>
</evidence>
<dbReference type="PROSITE" id="PS51819">
    <property type="entry name" value="VOC"/>
    <property type="match status" value="1"/>
</dbReference>
<feature type="domain" description="VOC" evidence="1">
    <location>
        <begin position="45"/>
        <end position="149"/>
    </location>
</feature>
<dbReference type="Gene3D" id="3.10.180.10">
    <property type="entry name" value="2,3-Dihydroxybiphenyl 1,2-Dioxygenase, domain 1"/>
    <property type="match status" value="1"/>
</dbReference>
<evidence type="ECO:0000313" key="2">
    <source>
        <dbReference type="EMBL" id="MBA0083411.1"/>
    </source>
</evidence>
<dbReference type="PROSITE" id="PS51318">
    <property type="entry name" value="TAT"/>
    <property type="match status" value="1"/>
</dbReference>
<dbReference type="InterPro" id="IPR004360">
    <property type="entry name" value="Glyas_Fos-R_dOase_dom"/>
</dbReference>
<reference evidence="2" key="1">
    <citation type="submission" date="2020-06" db="EMBL/GenBank/DDBJ databases">
        <title>Legume-microbial interactions unlock mineral nutrients during tropical forest succession.</title>
        <authorList>
            <person name="Epihov D.Z."/>
        </authorList>
    </citation>
    <scope>NUCLEOTIDE SEQUENCE [LARGE SCALE GENOMIC DNA]</scope>
    <source>
        <strain evidence="2">Pan2503</strain>
    </source>
</reference>
<proteinExistence type="predicted"/>
<gene>
    <name evidence="2" type="ORF">HRJ53_00285</name>
</gene>
<dbReference type="EMBL" id="JACDQQ010000030">
    <property type="protein sequence ID" value="MBA0083411.1"/>
    <property type="molecule type" value="Genomic_DNA"/>
</dbReference>
<dbReference type="InterPro" id="IPR006311">
    <property type="entry name" value="TAT_signal"/>
</dbReference>
<protein>
    <submittedName>
        <fullName evidence="2">VOC family protein</fullName>
    </submittedName>
</protein>
<dbReference type="AlphaFoldDB" id="A0A7V8NLB8"/>
<name>A0A7V8NLB8_9BACT</name>
<dbReference type="Proteomes" id="UP000567293">
    <property type="component" value="Unassembled WGS sequence"/>
</dbReference>
<dbReference type="SUPFAM" id="SSF54593">
    <property type="entry name" value="Glyoxalase/Bleomycin resistance protein/Dihydroxybiphenyl dioxygenase"/>
    <property type="match status" value="1"/>
</dbReference>
<keyword evidence="3" id="KW-1185">Reference proteome</keyword>
<dbReference type="InterPro" id="IPR029068">
    <property type="entry name" value="Glyas_Bleomycin-R_OHBP_Dase"/>
</dbReference>
<organism evidence="2 3">
    <name type="scientific">Candidatus Acidiferrum panamense</name>
    <dbReference type="NCBI Taxonomy" id="2741543"/>
    <lineage>
        <taxon>Bacteria</taxon>
        <taxon>Pseudomonadati</taxon>
        <taxon>Acidobacteriota</taxon>
        <taxon>Terriglobia</taxon>
        <taxon>Candidatus Acidiferrales</taxon>
        <taxon>Candidatus Acidiferrum</taxon>
    </lineage>
</organism>
<evidence type="ECO:0000259" key="1">
    <source>
        <dbReference type="PROSITE" id="PS51819"/>
    </source>
</evidence>
<dbReference type="InterPro" id="IPR037523">
    <property type="entry name" value="VOC_core"/>
</dbReference>
<sequence>MKSTISKLLEAYENGKMSRRDLVQGLALLAASSTTASAAGFQANSVNHISVFVSNLQRSTDFYQRVFGCPVNKRDGNNQLILGKNFLVLRPGNPAAKVDHFAIGVDNFNKDSVTADLKARGATPIDQQGGNFGFHVLDPDGFPVQISANNPA</sequence>
<dbReference type="CDD" id="cd06587">
    <property type="entry name" value="VOC"/>
    <property type="match status" value="1"/>
</dbReference>
<dbReference type="Pfam" id="PF00903">
    <property type="entry name" value="Glyoxalase"/>
    <property type="match status" value="1"/>
</dbReference>
<accession>A0A7V8NLB8</accession>